<dbReference type="Proteomes" id="UP000009336">
    <property type="component" value="Unassembled WGS sequence"/>
</dbReference>
<dbReference type="OrthoDB" id="3690818at2"/>
<dbReference type="InterPro" id="IPR020846">
    <property type="entry name" value="MFS_dom"/>
</dbReference>
<keyword evidence="7 8" id="KW-0472">Membrane</keyword>
<keyword evidence="5" id="KW-0769">Symport</keyword>
<dbReference type="RefSeq" id="WP_008912542.1">
    <property type="nucleotide sequence ID" value="NZ_KB233223.1"/>
</dbReference>
<comment type="caution">
    <text evidence="10">The sequence shown here is derived from an EMBL/GenBank/DDBJ whole genome shotgun (WGS) entry which is preliminary data.</text>
</comment>
<evidence type="ECO:0000259" key="9">
    <source>
        <dbReference type="PROSITE" id="PS50850"/>
    </source>
</evidence>
<feature type="transmembrane region" description="Helical" evidence="8">
    <location>
        <begin position="281"/>
        <end position="298"/>
    </location>
</feature>
<feature type="transmembrane region" description="Helical" evidence="8">
    <location>
        <begin position="175"/>
        <end position="193"/>
    </location>
</feature>
<dbReference type="GO" id="GO:0005886">
    <property type="term" value="C:plasma membrane"/>
    <property type="evidence" value="ECO:0007669"/>
    <property type="project" value="UniProtKB-SubCell"/>
</dbReference>
<feature type="transmembrane region" description="Helical" evidence="8">
    <location>
        <begin position="304"/>
        <end position="329"/>
    </location>
</feature>
<dbReference type="PANTHER" id="PTHR43528:SF1">
    <property type="entry name" value="ALPHA-KETOGLUTARATE PERMEASE"/>
    <property type="match status" value="1"/>
</dbReference>
<dbReference type="AlphaFoldDB" id="K8WI82"/>
<feature type="transmembrane region" description="Helical" evidence="8">
    <location>
        <begin position="252"/>
        <end position="272"/>
    </location>
</feature>
<name>K8WI82_9GAMM</name>
<dbReference type="STRING" id="1141662.OOA_12740"/>
<dbReference type="InterPro" id="IPR005828">
    <property type="entry name" value="MFS_sugar_transport-like"/>
</dbReference>
<feature type="transmembrane region" description="Helical" evidence="8">
    <location>
        <begin position="76"/>
        <end position="96"/>
    </location>
</feature>
<feature type="transmembrane region" description="Helical" evidence="8">
    <location>
        <begin position="46"/>
        <end position="64"/>
    </location>
</feature>
<dbReference type="GO" id="GO:0015293">
    <property type="term" value="F:symporter activity"/>
    <property type="evidence" value="ECO:0007669"/>
    <property type="project" value="UniProtKB-KW"/>
</dbReference>
<feature type="transmembrane region" description="Helical" evidence="8">
    <location>
        <begin position="102"/>
        <end position="129"/>
    </location>
</feature>
<feature type="transmembrane region" description="Helical" evidence="8">
    <location>
        <begin position="341"/>
        <end position="360"/>
    </location>
</feature>
<proteinExistence type="predicted"/>
<dbReference type="PROSITE" id="PS50850">
    <property type="entry name" value="MFS"/>
    <property type="match status" value="1"/>
</dbReference>
<dbReference type="SUPFAM" id="SSF103473">
    <property type="entry name" value="MFS general substrate transporter"/>
    <property type="match status" value="1"/>
</dbReference>
<evidence type="ECO:0000256" key="2">
    <source>
        <dbReference type="ARBA" id="ARBA00022448"/>
    </source>
</evidence>
<dbReference type="EMBL" id="AKKL01000034">
    <property type="protein sequence ID" value="EKT60283.1"/>
    <property type="molecule type" value="Genomic_DNA"/>
</dbReference>
<feature type="transmembrane region" description="Helical" evidence="8">
    <location>
        <begin position="366"/>
        <end position="386"/>
    </location>
</feature>
<organism evidence="10 11">
    <name type="scientific">Providencia burhodogranariea DSM 19968</name>
    <dbReference type="NCBI Taxonomy" id="1141662"/>
    <lineage>
        <taxon>Bacteria</taxon>
        <taxon>Pseudomonadati</taxon>
        <taxon>Pseudomonadota</taxon>
        <taxon>Gammaproteobacteria</taxon>
        <taxon>Enterobacterales</taxon>
        <taxon>Morganellaceae</taxon>
        <taxon>Providencia</taxon>
    </lineage>
</organism>
<evidence type="ECO:0000256" key="8">
    <source>
        <dbReference type="SAM" id="Phobius"/>
    </source>
</evidence>
<sequence length="394" mass="43595">MKWKFRIGAVMGNALEYYDVAVFAAISTYLSAELERQGYSQATEMVWGIFALRFIIRPIGGYVIGRYADRVGKKSALIMTSLITGTATLCMALLPIELLGAYTPVAILILQMALSFSFAGEYPSLIIYLFNSSKDNECARVSSLISGSSVFGVIISLSLVFILEMILDQEVMQKIGWRIPLFLGVVNIVISFWFRAKLPNQSTVAKNVRSINWLQVCQVFLITVPGTVIFFAQNISMHLVFKHLQIGELKNIYSIILSSLLLLSMLICGWLTDKYSSSKRVFNLGVRGMILLSIPLYLSMDSQFIELIIIAQIIMIIYAAMILCNLSFVQSDSSGGKATTLGVGFNLAATMVGGGTPLIINYLVSIHLFYVGVFLTLCGLTLLISYRLPKQKLI</sequence>
<evidence type="ECO:0000313" key="11">
    <source>
        <dbReference type="Proteomes" id="UP000009336"/>
    </source>
</evidence>
<gene>
    <name evidence="10" type="ORF">OOA_12740</name>
</gene>
<keyword evidence="11" id="KW-1185">Reference proteome</keyword>
<evidence type="ECO:0000256" key="3">
    <source>
        <dbReference type="ARBA" id="ARBA00022475"/>
    </source>
</evidence>
<evidence type="ECO:0000313" key="10">
    <source>
        <dbReference type="EMBL" id="EKT60283.1"/>
    </source>
</evidence>
<feature type="transmembrane region" description="Helical" evidence="8">
    <location>
        <begin position="7"/>
        <end position="26"/>
    </location>
</feature>
<dbReference type="PANTHER" id="PTHR43528">
    <property type="entry name" value="ALPHA-KETOGLUTARATE PERMEASE"/>
    <property type="match status" value="1"/>
</dbReference>
<evidence type="ECO:0000256" key="7">
    <source>
        <dbReference type="ARBA" id="ARBA00023136"/>
    </source>
</evidence>
<keyword evidence="3" id="KW-1003">Cell membrane</keyword>
<dbReference type="eggNOG" id="COG0477">
    <property type="taxonomic scope" value="Bacteria"/>
</dbReference>
<dbReference type="PATRIC" id="fig|1141662.3.peg.2589"/>
<keyword evidence="6 8" id="KW-1133">Transmembrane helix</keyword>
<dbReference type="Gene3D" id="1.20.1250.20">
    <property type="entry name" value="MFS general substrate transporter like domains"/>
    <property type="match status" value="2"/>
</dbReference>
<accession>K8WI82</accession>
<dbReference type="InterPro" id="IPR051084">
    <property type="entry name" value="H+-coupled_symporters"/>
</dbReference>
<evidence type="ECO:0000256" key="5">
    <source>
        <dbReference type="ARBA" id="ARBA00022847"/>
    </source>
</evidence>
<keyword evidence="2" id="KW-0813">Transport</keyword>
<feature type="transmembrane region" description="Helical" evidence="8">
    <location>
        <begin position="141"/>
        <end position="163"/>
    </location>
</feature>
<evidence type="ECO:0000256" key="6">
    <source>
        <dbReference type="ARBA" id="ARBA00022989"/>
    </source>
</evidence>
<evidence type="ECO:0000256" key="4">
    <source>
        <dbReference type="ARBA" id="ARBA00022692"/>
    </source>
</evidence>
<dbReference type="HOGENOM" id="CLU_001265_39_0_6"/>
<dbReference type="InterPro" id="IPR036259">
    <property type="entry name" value="MFS_trans_sf"/>
</dbReference>
<dbReference type="Pfam" id="PF00083">
    <property type="entry name" value="Sugar_tr"/>
    <property type="match status" value="1"/>
</dbReference>
<feature type="domain" description="Major facilitator superfamily (MFS) profile" evidence="9">
    <location>
        <begin position="5"/>
        <end position="393"/>
    </location>
</feature>
<evidence type="ECO:0000256" key="1">
    <source>
        <dbReference type="ARBA" id="ARBA00004651"/>
    </source>
</evidence>
<comment type="subcellular location">
    <subcellularLocation>
        <location evidence="1">Cell membrane</location>
        <topology evidence="1">Multi-pass membrane protein</topology>
    </subcellularLocation>
</comment>
<reference evidence="10 11" key="1">
    <citation type="journal article" date="2012" name="BMC Genomics">
        <title>Comparative genomics of bacteria in the genus Providencia isolated from wild Drosophila melanogaster.</title>
        <authorList>
            <person name="Galac M.R."/>
            <person name="Lazzaro B.P."/>
        </authorList>
    </citation>
    <scope>NUCLEOTIDE SEQUENCE [LARGE SCALE GENOMIC DNA]</scope>
    <source>
        <strain evidence="10 11">DSM 19968</strain>
    </source>
</reference>
<keyword evidence="4 8" id="KW-0812">Transmembrane</keyword>
<protein>
    <recommendedName>
        <fullName evidence="9">Major facilitator superfamily (MFS) profile domain-containing protein</fullName>
    </recommendedName>
</protein>
<feature type="transmembrane region" description="Helical" evidence="8">
    <location>
        <begin position="213"/>
        <end position="232"/>
    </location>
</feature>